<gene>
    <name evidence="1" type="ORF">APHIGO_LOCUS7897</name>
</gene>
<evidence type="ECO:0000313" key="1">
    <source>
        <dbReference type="EMBL" id="CAH1731109.1"/>
    </source>
</evidence>
<dbReference type="OrthoDB" id="10501532at2759"/>
<reference evidence="1" key="1">
    <citation type="submission" date="2022-02" db="EMBL/GenBank/DDBJ databases">
        <authorList>
            <person name="King R."/>
        </authorList>
    </citation>
    <scope>NUCLEOTIDE SEQUENCE</scope>
</reference>
<dbReference type="AlphaFoldDB" id="A0A9P0JBS7"/>
<dbReference type="EMBL" id="OU899036">
    <property type="protein sequence ID" value="CAH1731109.1"/>
    <property type="molecule type" value="Genomic_DNA"/>
</dbReference>
<organism evidence="1 2">
    <name type="scientific">Aphis gossypii</name>
    <name type="common">Cotton aphid</name>
    <dbReference type="NCBI Taxonomy" id="80765"/>
    <lineage>
        <taxon>Eukaryota</taxon>
        <taxon>Metazoa</taxon>
        <taxon>Ecdysozoa</taxon>
        <taxon>Arthropoda</taxon>
        <taxon>Hexapoda</taxon>
        <taxon>Insecta</taxon>
        <taxon>Pterygota</taxon>
        <taxon>Neoptera</taxon>
        <taxon>Paraneoptera</taxon>
        <taxon>Hemiptera</taxon>
        <taxon>Sternorrhyncha</taxon>
        <taxon>Aphidomorpha</taxon>
        <taxon>Aphidoidea</taxon>
        <taxon>Aphididae</taxon>
        <taxon>Aphidini</taxon>
        <taxon>Aphis</taxon>
        <taxon>Aphis</taxon>
    </lineage>
</organism>
<name>A0A9P0JBS7_APHGO</name>
<reference evidence="1" key="2">
    <citation type="submission" date="2022-10" db="EMBL/GenBank/DDBJ databases">
        <authorList>
            <consortium name="ENA_rothamsted_submissions"/>
            <consortium name="culmorum"/>
            <person name="King R."/>
        </authorList>
    </citation>
    <scope>NUCLEOTIDE SEQUENCE</scope>
</reference>
<evidence type="ECO:0000313" key="2">
    <source>
        <dbReference type="Proteomes" id="UP001154329"/>
    </source>
</evidence>
<accession>A0A9P0JBS7</accession>
<dbReference type="Proteomes" id="UP001154329">
    <property type="component" value="Chromosome 3"/>
</dbReference>
<sequence length="162" mass="18828">MMQFIKGFKNIQRTRTVAHTNKLHFLKYYHDHGTDKESDCAEQCLLECSQLNLCPDECQTVSDKCQIDPDKCQTVSDKCQIDPDECQTVSDKCQIEPDECQTVSDKCQTEISNEKCGRYNKYSFHDFLIQSVTYIETQPSNKEFFEPKGTLDKQIKMDNKTK</sequence>
<keyword evidence="2" id="KW-1185">Reference proteome</keyword>
<protein>
    <submittedName>
        <fullName evidence="1">Uncharacterized protein</fullName>
    </submittedName>
</protein>
<proteinExistence type="predicted"/>